<evidence type="ECO:0000259" key="5">
    <source>
        <dbReference type="SMART" id="SM00906"/>
    </source>
</evidence>
<keyword evidence="4" id="KW-0472">Membrane</keyword>
<proteinExistence type="predicted"/>
<dbReference type="InterPro" id="IPR050987">
    <property type="entry name" value="AtrR-like"/>
</dbReference>
<feature type="domain" description="Xylanolytic transcriptional activator regulatory" evidence="5">
    <location>
        <begin position="94"/>
        <end position="170"/>
    </location>
</feature>
<dbReference type="SMART" id="SM00906">
    <property type="entry name" value="Fungal_trans"/>
    <property type="match status" value="1"/>
</dbReference>
<evidence type="ECO:0000313" key="6">
    <source>
        <dbReference type="EMBL" id="KAB8244411.1"/>
    </source>
</evidence>
<dbReference type="VEuPathDB" id="FungiDB:F9C07_2070048"/>
<dbReference type="CDD" id="cd12148">
    <property type="entry name" value="fungal_TF_MHR"/>
    <property type="match status" value="1"/>
</dbReference>
<dbReference type="PANTHER" id="PTHR46910:SF1">
    <property type="entry name" value="MISCELLANEOUS ZN(II)2CYS6 TRANSCRIPTION FACTOR (EUROFUNG)-RELATED"/>
    <property type="match status" value="1"/>
</dbReference>
<organism evidence="6">
    <name type="scientific">Aspergillus flavus</name>
    <dbReference type="NCBI Taxonomy" id="5059"/>
    <lineage>
        <taxon>Eukaryota</taxon>
        <taxon>Fungi</taxon>
        <taxon>Dikarya</taxon>
        <taxon>Ascomycota</taxon>
        <taxon>Pezizomycotina</taxon>
        <taxon>Eurotiomycetes</taxon>
        <taxon>Eurotiomycetidae</taxon>
        <taxon>Eurotiales</taxon>
        <taxon>Aspergillaceae</taxon>
        <taxon>Aspergillus</taxon>
        <taxon>Aspergillus subgen. Circumdati</taxon>
    </lineage>
</organism>
<feature type="transmembrane region" description="Helical" evidence="4">
    <location>
        <begin position="296"/>
        <end position="318"/>
    </location>
</feature>
<keyword evidence="3" id="KW-0539">Nucleus</keyword>
<evidence type="ECO:0000256" key="3">
    <source>
        <dbReference type="ARBA" id="ARBA00023242"/>
    </source>
</evidence>
<keyword evidence="4" id="KW-0812">Transmembrane</keyword>
<keyword evidence="2" id="KW-0804">Transcription</keyword>
<evidence type="ECO:0000256" key="1">
    <source>
        <dbReference type="ARBA" id="ARBA00023015"/>
    </source>
</evidence>
<dbReference type="Proteomes" id="UP000325434">
    <property type="component" value="Unassembled WGS sequence"/>
</dbReference>
<protein>
    <recommendedName>
        <fullName evidence="5">Xylanolytic transcriptional activator regulatory domain-containing protein</fullName>
    </recommendedName>
</protein>
<dbReference type="GO" id="GO:0006351">
    <property type="term" value="P:DNA-templated transcription"/>
    <property type="evidence" value="ECO:0007669"/>
    <property type="project" value="InterPro"/>
</dbReference>
<sequence>MCLAVVNGQATGQIASQYKVCIFARAVTYINRWLRICTSRELAQALEASKKKYITAALRSIQELDILHKPSLLMLQSLLSAVNLMQTLGDTTQAWTLTAFASRLVVALGYHSVDARMLEECDRNHEIRRCIRWCYYYDKVLSMLLVRPPSLPALSVEPASLLLPRQADPLDMKGNILIKLAHVLDGALSVLTPGDGIPDNQALGAITRLEVELQDIWEELCEAKAKSSDTIELRLEWDAVDFTYHSIITTVLRLNSVSLHDHRVRERCLSHARRALRSMNVLQYHILRGEQIYHDFVFWTVLLYPLTPFFIIFCNVIATSNREDYNLLTQITAALSRIKECNPSIFRLHGLFSQFTALCDQLYETIAQDASQQYQQTTGTIGSQPTAVTDSNAVNVAVYPQPHESLTARAHSSDSTQLGTSEKPVLYSHALDPGSSAEGLSQQTSSMWDDGLMWELFNIQPTVKWFDAGYKDSATGL</sequence>
<dbReference type="EMBL" id="ML734627">
    <property type="protein sequence ID" value="KAB8244411.1"/>
    <property type="molecule type" value="Genomic_DNA"/>
</dbReference>
<reference evidence="6" key="1">
    <citation type="submission" date="2019-04" db="EMBL/GenBank/DDBJ databases">
        <title>Friends and foes A comparative genomics study of 23 Aspergillus species from section Flavi.</title>
        <authorList>
            <consortium name="DOE Joint Genome Institute"/>
            <person name="Kjaerbolling I."/>
            <person name="Vesth T."/>
            <person name="Frisvad J.C."/>
            <person name="Nybo J.L."/>
            <person name="Theobald S."/>
            <person name="Kildgaard S."/>
            <person name="Isbrandt T."/>
            <person name="Kuo A."/>
            <person name="Sato A."/>
            <person name="Lyhne E.K."/>
            <person name="Kogle M.E."/>
            <person name="Wiebenga A."/>
            <person name="Kun R.S."/>
            <person name="Lubbers R.J."/>
            <person name="Makela M.R."/>
            <person name="Barry K."/>
            <person name="Chovatia M."/>
            <person name="Clum A."/>
            <person name="Daum C."/>
            <person name="Haridas S."/>
            <person name="He G."/>
            <person name="LaButti K."/>
            <person name="Lipzen A."/>
            <person name="Mondo S."/>
            <person name="Riley R."/>
            <person name="Salamov A."/>
            <person name="Simmons B.A."/>
            <person name="Magnuson J.K."/>
            <person name="Henrissat B."/>
            <person name="Mortensen U.H."/>
            <person name="Larsen T.O."/>
            <person name="Devries R.P."/>
            <person name="Grigoriev I.V."/>
            <person name="Machida M."/>
            <person name="Baker S.E."/>
            <person name="Andersen M.R."/>
        </authorList>
    </citation>
    <scope>NUCLEOTIDE SEQUENCE [LARGE SCALE GENOMIC DNA]</scope>
    <source>
        <strain evidence="6">CBS 121.62</strain>
    </source>
</reference>
<dbReference type="AlphaFoldDB" id="A0A5N6GPX5"/>
<dbReference type="Pfam" id="PF04082">
    <property type="entry name" value="Fungal_trans"/>
    <property type="match status" value="1"/>
</dbReference>
<dbReference type="VEuPathDB" id="FungiDB:AFLA_009152"/>
<dbReference type="GO" id="GO:0008270">
    <property type="term" value="F:zinc ion binding"/>
    <property type="evidence" value="ECO:0007669"/>
    <property type="project" value="InterPro"/>
</dbReference>
<dbReference type="GO" id="GO:0003700">
    <property type="term" value="F:DNA-binding transcription factor activity"/>
    <property type="evidence" value="ECO:0007669"/>
    <property type="project" value="InterPro"/>
</dbReference>
<name>A0A5N6GPX5_ASPFL</name>
<gene>
    <name evidence="6" type="ORF">BDV35DRAFT_289695</name>
</gene>
<dbReference type="InterPro" id="IPR007219">
    <property type="entry name" value="XnlR_reg_dom"/>
</dbReference>
<dbReference type="PANTHER" id="PTHR46910">
    <property type="entry name" value="TRANSCRIPTION FACTOR PDR1"/>
    <property type="match status" value="1"/>
</dbReference>
<evidence type="ECO:0000256" key="4">
    <source>
        <dbReference type="SAM" id="Phobius"/>
    </source>
</evidence>
<evidence type="ECO:0000256" key="2">
    <source>
        <dbReference type="ARBA" id="ARBA00023163"/>
    </source>
</evidence>
<accession>A0A5N6GPX5</accession>
<dbReference type="GO" id="GO:0003677">
    <property type="term" value="F:DNA binding"/>
    <property type="evidence" value="ECO:0007669"/>
    <property type="project" value="InterPro"/>
</dbReference>
<keyword evidence="4" id="KW-1133">Transmembrane helix</keyword>
<keyword evidence="1" id="KW-0805">Transcription regulation</keyword>